<sequence>MPGVHGVLPGEPPAGQGYDGSGQAFGRGEGAEGLAAELASHTSMRSTSGKSAPERHVLR</sequence>
<proteinExistence type="predicted"/>
<evidence type="ECO:0000256" key="1">
    <source>
        <dbReference type="SAM" id="MobiDB-lite"/>
    </source>
</evidence>
<gene>
    <name evidence="2" type="ORF">BQ8482_380295</name>
</gene>
<organism evidence="2 3">
    <name type="scientific">Mesorhizobium delmotii</name>
    <dbReference type="NCBI Taxonomy" id="1631247"/>
    <lineage>
        <taxon>Bacteria</taxon>
        <taxon>Pseudomonadati</taxon>
        <taxon>Pseudomonadota</taxon>
        <taxon>Alphaproteobacteria</taxon>
        <taxon>Hyphomicrobiales</taxon>
        <taxon>Phyllobacteriaceae</taxon>
        <taxon>Mesorhizobium</taxon>
    </lineage>
</organism>
<reference evidence="3" key="1">
    <citation type="submission" date="2016-12" db="EMBL/GenBank/DDBJ databases">
        <authorList>
            <person name="Brunel B."/>
        </authorList>
    </citation>
    <scope>NUCLEOTIDE SEQUENCE [LARGE SCALE GENOMIC DNA]</scope>
</reference>
<dbReference type="AlphaFoldDB" id="A0A2P9ASJ1"/>
<evidence type="ECO:0000313" key="2">
    <source>
        <dbReference type="EMBL" id="SJM34112.1"/>
    </source>
</evidence>
<protein>
    <submittedName>
        <fullName evidence="2">Uncharacterized protein</fullName>
    </submittedName>
</protein>
<feature type="compositionally biased region" description="Gly residues" evidence="1">
    <location>
        <begin position="17"/>
        <end position="28"/>
    </location>
</feature>
<keyword evidence="3" id="KW-1185">Reference proteome</keyword>
<feature type="compositionally biased region" description="Polar residues" evidence="1">
    <location>
        <begin position="40"/>
        <end position="50"/>
    </location>
</feature>
<name>A0A2P9ASJ1_9HYPH</name>
<dbReference type="EMBL" id="FUIG01000046">
    <property type="protein sequence ID" value="SJM34112.1"/>
    <property type="molecule type" value="Genomic_DNA"/>
</dbReference>
<accession>A0A2P9ASJ1</accession>
<evidence type="ECO:0000313" key="3">
    <source>
        <dbReference type="Proteomes" id="UP000245698"/>
    </source>
</evidence>
<dbReference type="Proteomes" id="UP000245698">
    <property type="component" value="Unassembled WGS sequence"/>
</dbReference>
<feature type="region of interest" description="Disordered" evidence="1">
    <location>
        <begin position="1"/>
        <end position="59"/>
    </location>
</feature>